<evidence type="ECO:0000313" key="1">
    <source>
        <dbReference type="EMBL" id="MDT8902444.1"/>
    </source>
</evidence>
<evidence type="ECO:0000313" key="2">
    <source>
        <dbReference type="Proteomes" id="UP001254848"/>
    </source>
</evidence>
<protein>
    <submittedName>
        <fullName evidence="1">Uncharacterized protein</fullName>
    </submittedName>
</protein>
<name>A0ABU3P071_9FIRM</name>
<proteinExistence type="predicted"/>
<organism evidence="1 2">
    <name type="scientific">Anaeroselena agilis</name>
    <dbReference type="NCBI Taxonomy" id="3063788"/>
    <lineage>
        <taxon>Bacteria</taxon>
        <taxon>Bacillati</taxon>
        <taxon>Bacillota</taxon>
        <taxon>Negativicutes</taxon>
        <taxon>Acetonemataceae</taxon>
        <taxon>Anaeroselena</taxon>
    </lineage>
</organism>
<gene>
    <name evidence="1" type="ORF">Q4T40_14435</name>
</gene>
<comment type="caution">
    <text evidence="1">The sequence shown here is derived from an EMBL/GenBank/DDBJ whole genome shotgun (WGS) entry which is preliminary data.</text>
</comment>
<accession>A0ABU3P071</accession>
<dbReference type="EMBL" id="JAUOZS010000001">
    <property type="protein sequence ID" value="MDT8902444.1"/>
    <property type="molecule type" value="Genomic_DNA"/>
</dbReference>
<keyword evidence="2" id="KW-1185">Reference proteome</keyword>
<sequence length="41" mass="4845">MEMKYDHAEPDPYPDAGQAKRRRLEMLDIRPAVTVYKPPEE</sequence>
<dbReference type="Proteomes" id="UP001254848">
    <property type="component" value="Unassembled WGS sequence"/>
</dbReference>
<dbReference type="RefSeq" id="WP_413780924.1">
    <property type="nucleotide sequence ID" value="NZ_JAUOZS010000001.1"/>
</dbReference>
<reference evidence="1 2" key="1">
    <citation type="submission" date="2023-07" db="EMBL/GenBank/DDBJ databases">
        <title>The novel representative of Negativicutes class, Anaeroselena agilis gen. nov. sp. nov.</title>
        <authorList>
            <person name="Prokofeva M.I."/>
            <person name="Elcheninov A.G."/>
            <person name="Klyukina A."/>
            <person name="Kublanov I.V."/>
            <person name="Frolov E.N."/>
            <person name="Podosokorskaya O.A."/>
        </authorList>
    </citation>
    <scope>NUCLEOTIDE SEQUENCE [LARGE SCALE GENOMIC DNA]</scope>
    <source>
        <strain evidence="1 2">4137-cl</strain>
    </source>
</reference>